<evidence type="ECO:0000259" key="2">
    <source>
        <dbReference type="Pfam" id="PF24320"/>
    </source>
</evidence>
<accession>S3C5E5</accession>
<name>S3C5E5_OPHP1</name>
<feature type="domain" description="DUF7492" evidence="2">
    <location>
        <begin position="25"/>
        <end position="289"/>
    </location>
</feature>
<evidence type="ECO:0000256" key="1">
    <source>
        <dbReference type="SAM" id="SignalP"/>
    </source>
</evidence>
<reference evidence="3 4" key="1">
    <citation type="journal article" date="2013" name="BMC Genomics">
        <title>The genome and transcriptome of the pine saprophyte Ophiostoma piceae, and a comparison with the bark beetle-associated pine pathogen Grosmannia clavigera.</title>
        <authorList>
            <person name="Haridas S."/>
            <person name="Wang Y."/>
            <person name="Lim L."/>
            <person name="Massoumi Alamouti S."/>
            <person name="Jackman S."/>
            <person name="Docking R."/>
            <person name="Robertson G."/>
            <person name="Birol I."/>
            <person name="Bohlmann J."/>
            <person name="Breuil C."/>
        </authorList>
    </citation>
    <scope>NUCLEOTIDE SEQUENCE [LARGE SCALE GENOMIC DNA]</scope>
    <source>
        <strain evidence="3 4">UAMH 11346</strain>
    </source>
</reference>
<dbReference type="STRING" id="1262450.S3C5E5"/>
<dbReference type="HOGENOM" id="CLU_019095_1_1_1"/>
<feature type="signal peptide" evidence="1">
    <location>
        <begin position="1"/>
        <end position="26"/>
    </location>
</feature>
<dbReference type="OMA" id="TWRMPES"/>
<dbReference type="Pfam" id="PF24320">
    <property type="entry name" value="DUF7492"/>
    <property type="match status" value="1"/>
</dbReference>
<dbReference type="VEuPathDB" id="FungiDB:F503_03498"/>
<feature type="chain" id="PRO_5004518402" description="DUF7492 domain-containing protein" evidence="1">
    <location>
        <begin position="27"/>
        <end position="396"/>
    </location>
</feature>
<dbReference type="OrthoDB" id="64281at2759"/>
<organism evidence="3 4">
    <name type="scientific">Ophiostoma piceae (strain UAMH 11346)</name>
    <name type="common">Sap stain fungus</name>
    <dbReference type="NCBI Taxonomy" id="1262450"/>
    <lineage>
        <taxon>Eukaryota</taxon>
        <taxon>Fungi</taxon>
        <taxon>Dikarya</taxon>
        <taxon>Ascomycota</taxon>
        <taxon>Pezizomycotina</taxon>
        <taxon>Sordariomycetes</taxon>
        <taxon>Sordariomycetidae</taxon>
        <taxon>Ophiostomatales</taxon>
        <taxon>Ophiostomataceae</taxon>
        <taxon>Ophiostoma</taxon>
    </lineage>
</organism>
<protein>
    <recommendedName>
        <fullName evidence="2">DUF7492 domain-containing protein</fullName>
    </recommendedName>
</protein>
<dbReference type="InterPro" id="IPR055915">
    <property type="entry name" value="DUF7492"/>
</dbReference>
<evidence type="ECO:0000313" key="4">
    <source>
        <dbReference type="Proteomes" id="UP000016923"/>
    </source>
</evidence>
<dbReference type="Proteomes" id="UP000016923">
    <property type="component" value="Unassembled WGS sequence"/>
</dbReference>
<proteinExistence type="predicted"/>
<evidence type="ECO:0000313" key="3">
    <source>
        <dbReference type="EMBL" id="EPE07071.1"/>
    </source>
</evidence>
<keyword evidence="1" id="KW-0732">Signal</keyword>
<sequence length="396" mass="42260">MKQFTTQSGLTAATLLLSVAVQPVLAHSWVEQLMLIAANGTMTGAAGYIRGYVSRAVAGFSDDMDVYLLPPNGRSTGETILATDPLCHPSQRSSKYSTDFPMLSVSSGDYIAMRYQENGHVSLPDVNPTKPLNRGTVYIYGTAEPESEELFLDVFQKWTADGTGGNGRGRLLATRNYDDGQCYQVNSGAISTKRQTEFKKEAESPQGTDLWCQNDIQLPTDLAANSKYTLYWVWSWPTFNQAGSPTDIESPGFNITTLQYYTSCMDVSVVASSSSKKQATATVTVTEAAAGTTRAATTKSGRKTRTMTTDNTIFVTQTVQPSSTSTGGKANGAAATTAVTASASTKSSAAGSSKTIATTTTSAAEFVPTPGQTFSVQPFLNVSTTAATTFKRVRRH</sequence>
<gene>
    <name evidence="3" type="ORF">F503_03498</name>
</gene>
<dbReference type="EMBL" id="KE148152">
    <property type="protein sequence ID" value="EPE07071.1"/>
    <property type="molecule type" value="Genomic_DNA"/>
</dbReference>
<dbReference type="eggNOG" id="ENOG502SABV">
    <property type="taxonomic scope" value="Eukaryota"/>
</dbReference>
<keyword evidence="4" id="KW-1185">Reference proteome</keyword>
<dbReference type="AlphaFoldDB" id="S3C5E5"/>